<dbReference type="AlphaFoldDB" id="A0A7S2XIT6"/>
<feature type="coiled-coil region" evidence="1">
    <location>
        <begin position="101"/>
        <end position="158"/>
    </location>
</feature>
<dbReference type="PROSITE" id="PS50192">
    <property type="entry name" value="T_SNARE"/>
    <property type="match status" value="1"/>
</dbReference>
<sequence>MGKEGEELTTLLTKLYTMQEDTGAKPKSTEQEKKAKAQNVAVMGVGGTKKSQKTGSRFLELKSSIVGRLQDIHGMIADSKQKEKSRVGFQVNEQKETIAAQAKVREEIRQATDEWKELENIYRNEARKKRSKFTPDELEVQQVLVMKLQDEIEKCKEASQGTGRRMDPQGQLNSDNLAFLAAEDIYAPTSGGKGGWKGGTKGAALTGGQQSQIQALQERDAEFDTQLDDIGEGIQDLAEIAELQSEEVKRQNQMLDDMGIKMDSVHEHVQNVNLKLKDTLKEVGRSSDKLCVDIMCIVLMLGFAGVLFKMLA</sequence>
<protein>
    <recommendedName>
        <fullName evidence="3">t-SNARE coiled-coil homology domain-containing protein</fullName>
    </recommendedName>
</protein>
<name>A0A7S2XIT6_9STRA</name>
<keyword evidence="1" id="KW-0175">Coiled coil</keyword>
<evidence type="ECO:0000256" key="2">
    <source>
        <dbReference type="SAM" id="MobiDB-lite"/>
    </source>
</evidence>
<dbReference type="Gene3D" id="1.20.5.110">
    <property type="match status" value="1"/>
</dbReference>
<dbReference type="SUPFAM" id="SSF58038">
    <property type="entry name" value="SNARE fusion complex"/>
    <property type="match status" value="1"/>
</dbReference>
<evidence type="ECO:0000256" key="1">
    <source>
        <dbReference type="SAM" id="Coils"/>
    </source>
</evidence>
<reference evidence="4" key="1">
    <citation type="submission" date="2021-01" db="EMBL/GenBank/DDBJ databases">
        <authorList>
            <person name="Corre E."/>
            <person name="Pelletier E."/>
            <person name="Niang G."/>
            <person name="Scheremetjew M."/>
            <person name="Finn R."/>
            <person name="Kale V."/>
            <person name="Holt S."/>
            <person name="Cochrane G."/>
            <person name="Meng A."/>
            <person name="Brown T."/>
            <person name="Cohen L."/>
        </authorList>
    </citation>
    <scope>NUCLEOTIDE SEQUENCE</scope>
    <source>
        <strain evidence="4">CCMP2084</strain>
    </source>
</reference>
<proteinExistence type="predicted"/>
<dbReference type="EMBL" id="HBHQ01000469">
    <property type="protein sequence ID" value="CAD9808471.1"/>
    <property type="molecule type" value="Transcribed_RNA"/>
</dbReference>
<gene>
    <name evidence="4" type="ORF">ASEP1449_LOCUS293</name>
</gene>
<accession>A0A7S2XIT6</accession>
<feature type="compositionally biased region" description="Basic and acidic residues" evidence="2">
    <location>
        <begin position="22"/>
        <end position="35"/>
    </location>
</feature>
<feature type="region of interest" description="Disordered" evidence="2">
    <location>
        <begin position="16"/>
        <end position="53"/>
    </location>
</feature>
<evidence type="ECO:0000313" key="4">
    <source>
        <dbReference type="EMBL" id="CAD9808471.1"/>
    </source>
</evidence>
<organism evidence="4">
    <name type="scientific">Attheya septentrionalis</name>
    <dbReference type="NCBI Taxonomy" id="420275"/>
    <lineage>
        <taxon>Eukaryota</taxon>
        <taxon>Sar</taxon>
        <taxon>Stramenopiles</taxon>
        <taxon>Ochrophyta</taxon>
        <taxon>Bacillariophyta</taxon>
        <taxon>Coscinodiscophyceae</taxon>
        <taxon>Chaetocerotophycidae</taxon>
        <taxon>Chaetocerotales</taxon>
        <taxon>Attheyaceae</taxon>
        <taxon>Attheya</taxon>
    </lineage>
</organism>
<evidence type="ECO:0000259" key="3">
    <source>
        <dbReference type="PROSITE" id="PS50192"/>
    </source>
</evidence>
<feature type="domain" description="T-SNARE coiled-coil homology" evidence="3">
    <location>
        <begin position="217"/>
        <end position="279"/>
    </location>
</feature>
<dbReference type="CDD" id="cd15841">
    <property type="entry name" value="SNARE_Qc"/>
    <property type="match status" value="1"/>
</dbReference>
<dbReference type="InterPro" id="IPR000727">
    <property type="entry name" value="T_SNARE_dom"/>
</dbReference>